<organism evidence="5">
    <name type="scientific">Heliothis virescens</name>
    <name type="common">Tobacco budworm moth</name>
    <dbReference type="NCBI Taxonomy" id="7102"/>
    <lineage>
        <taxon>Eukaryota</taxon>
        <taxon>Metazoa</taxon>
        <taxon>Ecdysozoa</taxon>
        <taxon>Arthropoda</taxon>
        <taxon>Hexapoda</taxon>
        <taxon>Insecta</taxon>
        <taxon>Pterygota</taxon>
        <taxon>Neoptera</taxon>
        <taxon>Endopterygota</taxon>
        <taxon>Lepidoptera</taxon>
        <taxon>Glossata</taxon>
        <taxon>Ditrysia</taxon>
        <taxon>Noctuoidea</taxon>
        <taxon>Noctuidae</taxon>
        <taxon>Heliothinae</taxon>
        <taxon>Heliothis</taxon>
    </lineage>
</organism>
<comment type="similarity">
    <text evidence="3">Belongs to the TO family.</text>
</comment>
<feature type="chain" id="PRO_5013014643" evidence="4">
    <location>
        <begin position="21"/>
        <end position="241"/>
    </location>
</feature>
<dbReference type="PANTHER" id="PTHR11008:SF32">
    <property type="entry name" value="CIRCADIAN CLOCK-CONTROLLED PROTEIN DAYWAKE-RELATED"/>
    <property type="match status" value="1"/>
</dbReference>
<reference evidence="5" key="1">
    <citation type="submission" date="2017-09" db="EMBL/GenBank/DDBJ databases">
        <title>Contemporary evolution of a Lepidopteran species, Heliothis virescens, in response to modern agricultural practices.</title>
        <authorList>
            <person name="Fritz M.L."/>
            <person name="Deyonke A.M."/>
            <person name="Papanicolaou A."/>
            <person name="Micinski S."/>
            <person name="Westbrook J."/>
            <person name="Gould F."/>
        </authorList>
    </citation>
    <scope>NUCLEOTIDE SEQUENCE [LARGE SCALE GENOMIC DNA]</scope>
    <source>
        <strain evidence="5">HvINT-</strain>
        <tissue evidence="5">Whole body</tissue>
    </source>
</reference>
<dbReference type="GO" id="GO:0005615">
    <property type="term" value="C:extracellular space"/>
    <property type="evidence" value="ECO:0007669"/>
    <property type="project" value="TreeGrafter"/>
</dbReference>
<dbReference type="AlphaFoldDB" id="A0A2A4JLY9"/>
<dbReference type="Pfam" id="PF06585">
    <property type="entry name" value="JHBP"/>
    <property type="match status" value="1"/>
</dbReference>
<sequence>MDSRYSLLLVVLSIVCSANAASAPFIQKCKWDDSKCIKGSAQSAIPILAAGIPELGVEKLDPFYMKSLDASSNGLNLQLWDIKGTGLSGCVAKKMQRDINKSKLIVKLQCSVDFVGKYEMSGRLLILPIEGKGNAHVVLRKVVITAEVDIGDNIGKDGEKHWKINNWKHSYDLKEKSTIELENLFNGNEALGRAARELIANSSNEIVKEVGPPIVKAIIGKIIENVDRFFQNVPASELAID</sequence>
<proteinExistence type="inferred from homology"/>
<evidence type="ECO:0000256" key="2">
    <source>
        <dbReference type="ARBA" id="ARBA00023108"/>
    </source>
</evidence>
<comment type="caution">
    <text evidence="5">The sequence shown here is derived from an EMBL/GenBank/DDBJ whole genome shotgun (WGS) entry which is preliminary data.</text>
</comment>
<evidence type="ECO:0000313" key="5">
    <source>
        <dbReference type="EMBL" id="PCG72453.1"/>
    </source>
</evidence>
<dbReference type="InterPro" id="IPR038606">
    <property type="entry name" value="To_sf"/>
</dbReference>
<dbReference type="FunFam" id="3.15.10.30:FF:000001">
    <property type="entry name" value="Takeout-like protein 1"/>
    <property type="match status" value="1"/>
</dbReference>
<name>A0A2A4JLY9_HELVI</name>
<accession>A0A2A4JLY9</accession>
<evidence type="ECO:0000256" key="4">
    <source>
        <dbReference type="SAM" id="SignalP"/>
    </source>
</evidence>
<evidence type="ECO:0000256" key="3">
    <source>
        <dbReference type="ARBA" id="ARBA00060902"/>
    </source>
</evidence>
<evidence type="ECO:0000256" key="1">
    <source>
        <dbReference type="ARBA" id="ARBA00022729"/>
    </source>
</evidence>
<dbReference type="Gene3D" id="3.15.10.30">
    <property type="entry name" value="Haemolymph juvenile hormone binding protein"/>
    <property type="match status" value="1"/>
</dbReference>
<dbReference type="PANTHER" id="PTHR11008">
    <property type="entry name" value="PROTEIN TAKEOUT-LIKE PROTEIN"/>
    <property type="match status" value="1"/>
</dbReference>
<keyword evidence="2" id="KW-0090">Biological rhythms</keyword>
<keyword evidence="1 4" id="KW-0732">Signal</keyword>
<feature type="signal peptide" evidence="4">
    <location>
        <begin position="1"/>
        <end position="20"/>
    </location>
</feature>
<dbReference type="EMBL" id="NWSH01001136">
    <property type="protein sequence ID" value="PCG72453.1"/>
    <property type="molecule type" value="Genomic_DNA"/>
</dbReference>
<protein>
    <submittedName>
        <fullName evidence="5">Uncharacterized protein</fullName>
    </submittedName>
</protein>
<gene>
    <name evidence="5" type="ORF">B5V51_819</name>
</gene>
<dbReference type="GO" id="GO:0007623">
    <property type="term" value="P:circadian rhythm"/>
    <property type="evidence" value="ECO:0007669"/>
    <property type="project" value="UniProtKB-ARBA"/>
</dbReference>
<dbReference type="InterPro" id="IPR010562">
    <property type="entry name" value="Haemolymph_juvenile_hormone-bd"/>
</dbReference>
<dbReference type="SMART" id="SM00700">
    <property type="entry name" value="JHBP"/>
    <property type="match status" value="1"/>
</dbReference>